<evidence type="ECO:0000313" key="2">
    <source>
        <dbReference type="EMBL" id="SPC87325.1"/>
    </source>
</evidence>
<evidence type="ECO:0000259" key="1">
    <source>
        <dbReference type="Pfam" id="PF13966"/>
    </source>
</evidence>
<dbReference type="InterPro" id="IPR026960">
    <property type="entry name" value="RVT-Znf"/>
</dbReference>
<dbReference type="EMBL" id="OIVN01000913">
    <property type="protein sequence ID" value="SPC87325.1"/>
    <property type="molecule type" value="Genomic_DNA"/>
</dbReference>
<proteinExistence type="predicted"/>
<feature type="domain" description="Reverse transcriptase zinc-binding" evidence="1">
    <location>
        <begin position="705"/>
        <end position="789"/>
    </location>
</feature>
<name>A0A2N9FJQ0_FAGSY</name>
<dbReference type="PANTHER" id="PTHR33116:SF78">
    <property type="entry name" value="OS12G0587133 PROTEIN"/>
    <property type="match status" value="1"/>
</dbReference>
<dbReference type="PANTHER" id="PTHR33116">
    <property type="entry name" value="REVERSE TRANSCRIPTASE ZINC-BINDING DOMAIN-CONTAINING PROTEIN-RELATED-RELATED"/>
    <property type="match status" value="1"/>
</dbReference>
<dbReference type="Pfam" id="PF13966">
    <property type="entry name" value="zf-RVT"/>
    <property type="match status" value="1"/>
</dbReference>
<accession>A0A2N9FJQ0</accession>
<dbReference type="AlphaFoldDB" id="A0A2N9FJQ0"/>
<protein>
    <recommendedName>
        <fullName evidence="1">Reverse transcriptase zinc-binding domain-containing protein</fullName>
    </recommendedName>
</protein>
<organism evidence="2">
    <name type="scientific">Fagus sylvatica</name>
    <name type="common">Beechnut</name>
    <dbReference type="NCBI Taxonomy" id="28930"/>
    <lineage>
        <taxon>Eukaryota</taxon>
        <taxon>Viridiplantae</taxon>
        <taxon>Streptophyta</taxon>
        <taxon>Embryophyta</taxon>
        <taxon>Tracheophyta</taxon>
        <taxon>Spermatophyta</taxon>
        <taxon>Magnoliopsida</taxon>
        <taxon>eudicotyledons</taxon>
        <taxon>Gunneridae</taxon>
        <taxon>Pentapetalae</taxon>
        <taxon>rosids</taxon>
        <taxon>fabids</taxon>
        <taxon>Fagales</taxon>
        <taxon>Fagaceae</taxon>
        <taxon>Fagus</taxon>
    </lineage>
</organism>
<gene>
    <name evidence="2" type="ORF">FSB_LOCUS15207</name>
</gene>
<reference evidence="2" key="1">
    <citation type="submission" date="2018-02" db="EMBL/GenBank/DDBJ databases">
        <authorList>
            <person name="Cohen D.B."/>
            <person name="Kent A.D."/>
        </authorList>
    </citation>
    <scope>NUCLEOTIDE SEQUENCE</scope>
</reference>
<sequence>MQGVIGDELLAVEDLHGGETCVVTIVQPPLDVGLVLRSSNVKPNGMGKKDEAVAFGGSEGLRGRLGIKKGVGVAVLDRDELANTPKKEKRVEAMLEGLVRQLLLGYLGRFVKDIPKEQLKIALWNGQVLLENVELILEAFDYLQLPFALKQVLIKLKKEKTITLPHGYGSERSALRKRTFSTVLTTKPWPEFCHIYGIVYWLANLHRNANSIANLNIDGILSSNQDDIRDHIASFYEHLYMETGYSRPLMDGMQFFTISDKDAAWLERLFDEEEIAGVVQGFNGDKAPGSDGFSLAFFQQCWSVVRDEVLAVCQEFHEHCHFERSLNATFVSLIPKKHGADEIKDFRPISLVGEMWFFGEIEEVDFLLYLFCPVFHIDQWEASDPIRISHLLFADDTLIFCEASLDNLIDLRAILTWFEATSGLRVNLGKSELAQVGEVPHLEALAEILGCKTSALPMKYLGLPLGAHFKVQSIWNPIVEKLDRRLAGWKRLYLSKGGRLTLIKSTLSNLPTYYLSLFPIPVAVAKRIETIQRNFLWEDSEEVTKFHLVNWDIICTPFSNGGLNIRSLRRFNEALLGKWLWRFGVEREVLWRQVVMVKCGALEGGWTSKMPTGTYGVGLWKFIRFGPLKSAYPELYRIARAKDAFVADNFQCRGDSIHWEVTFSRLAQDWEMESFSFFLELLYSFTGTGSGEDKVCWKPAQSKSFQVKSYYKSLTTNGEECFPWKSIWKAKVPPRVAFFSWTAALGRILIAKNLRRRRVIIVSWCCLCKMDGESVDHLLLHCAYAKELWDLVFAMFGISWVMPTRVRDLFDCWLGKMGKHPIHMI</sequence>